<keyword evidence="2" id="KW-0560">Oxidoreductase</keyword>
<dbReference type="InterPro" id="IPR036291">
    <property type="entry name" value="NAD(P)-bd_dom_sf"/>
</dbReference>
<dbReference type="PANTHER" id="PTHR42901">
    <property type="entry name" value="ALCOHOL DEHYDROGENASE"/>
    <property type="match status" value="1"/>
</dbReference>
<name>A0A7R8ZLD3_9CRUS</name>
<dbReference type="EMBL" id="OB660230">
    <property type="protein sequence ID" value="CAD7223623.1"/>
    <property type="molecule type" value="Genomic_DNA"/>
</dbReference>
<gene>
    <name evidence="3" type="ORF">CTOB1V02_LOCUS1603</name>
</gene>
<dbReference type="AlphaFoldDB" id="A0A7R8ZLD3"/>
<dbReference type="PANTHER" id="PTHR42901:SF1">
    <property type="entry name" value="ALCOHOL DEHYDROGENASE"/>
    <property type="match status" value="1"/>
</dbReference>
<accession>A0A7R8ZLD3</accession>
<dbReference type="Gene3D" id="3.40.50.720">
    <property type="entry name" value="NAD(P)-binding Rossmann-like Domain"/>
    <property type="match status" value="1"/>
</dbReference>
<dbReference type="InterPro" id="IPR002347">
    <property type="entry name" value="SDR_fam"/>
</dbReference>
<dbReference type="GO" id="GO:0016491">
    <property type="term" value="F:oxidoreductase activity"/>
    <property type="evidence" value="ECO:0007669"/>
    <property type="project" value="UniProtKB-KW"/>
</dbReference>
<dbReference type="PRINTS" id="PR00081">
    <property type="entry name" value="GDHRDH"/>
</dbReference>
<evidence type="ECO:0000256" key="1">
    <source>
        <dbReference type="ARBA" id="ARBA00006484"/>
    </source>
</evidence>
<protein>
    <submittedName>
        <fullName evidence="3">Uncharacterized protein</fullName>
    </submittedName>
</protein>
<comment type="similarity">
    <text evidence="1">Belongs to the short-chain dehydrogenases/reductases (SDR) family.</text>
</comment>
<dbReference type="SUPFAM" id="SSF51735">
    <property type="entry name" value="NAD(P)-binding Rossmann-fold domains"/>
    <property type="match status" value="1"/>
</dbReference>
<evidence type="ECO:0000256" key="2">
    <source>
        <dbReference type="ARBA" id="ARBA00023002"/>
    </source>
</evidence>
<organism evidence="3">
    <name type="scientific">Cyprideis torosa</name>
    <dbReference type="NCBI Taxonomy" id="163714"/>
    <lineage>
        <taxon>Eukaryota</taxon>
        <taxon>Metazoa</taxon>
        <taxon>Ecdysozoa</taxon>
        <taxon>Arthropoda</taxon>
        <taxon>Crustacea</taxon>
        <taxon>Oligostraca</taxon>
        <taxon>Ostracoda</taxon>
        <taxon>Podocopa</taxon>
        <taxon>Podocopida</taxon>
        <taxon>Cytherocopina</taxon>
        <taxon>Cytheroidea</taxon>
        <taxon>Cytherideidae</taxon>
        <taxon>Cyprideis</taxon>
    </lineage>
</organism>
<dbReference type="Pfam" id="PF00106">
    <property type="entry name" value="adh_short"/>
    <property type="match status" value="1"/>
</dbReference>
<dbReference type="OrthoDB" id="3592703at2759"/>
<proteinExistence type="inferred from homology"/>
<reference evidence="3" key="1">
    <citation type="submission" date="2020-11" db="EMBL/GenBank/DDBJ databases">
        <authorList>
            <person name="Tran Van P."/>
        </authorList>
    </citation>
    <scope>NUCLEOTIDE SEQUENCE</scope>
</reference>
<sequence>MIDLRFKLSAMGKSIMNITSATQLREYNAPDAVLKGRVILITGAYGGLGRELVLNCARLGATVILLGRSLPHLEQLYDEIEQLGYPQAGIVPLDLEGAALKDYEDLAATIEKEFGQLNGLIHCAAALGSPTPLQAYDMMEWAKVMYCNLHGPIMLTQTLMPLMDKSPNASIIFTNDDRNTAYWGAYGASKAALKASAEILADETENLTNDNDEPRITVNLVNPGLMRTRLRAKAFPGELPSEVPAPSTKVNPYLYLIARPDPREAGVNFYY</sequence>
<evidence type="ECO:0000313" key="3">
    <source>
        <dbReference type="EMBL" id="CAD7223623.1"/>
    </source>
</evidence>